<sequence length="118" mass="12777">MSAVRSLQPFIVLDEDETVLSLIQGKSGKAPSIGPITDGYLAVDPAHFAKDFAADLPAAQANYMVISQVPMAASICTTKIAAPAWKKKQVYGVVATKDRMINPESERAIYITRSRKSH</sequence>
<evidence type="ECO:0000313" key="2">
    <source>
        <dbReference type="Proteomes" id="UP000677515"/>
    </source>
</evidence>
<protein>
    <submittedName>
        <fullName evidence="1">Uncharacterized protein</fullName>
    </submittedName>
</protein>
<gene>
    <name evidence="1" type="ORF">ERHA53_05830</name>
</gene>
<name>A0ABN6DII4_ERWRD</name>
<evidence type="ECO:0000313" key="1">
    <source>
        <dbReference type="EMBL" id="BCQ33240.1"/>
    </source>
</evidence>
<proteinExistence type="predicted"/>
<dbReference type="Proteomes" id="UP000677515">
    <property type="component" value="Chromosome"/>
</dbReference>
<dbReference type="PANTHER" id="PTHR37017">
    <property type="entry name" value="AB HYDROLASE-1 DOMAIN-CONTAINING PROTEIN-RELATED"/>
    <property type="match status" value="1"/>
</dbReference>
<dbReference type="EMBL" id="AP024329">
    <property type="protein sequence ID" value="BCQ33240.1"/>
    <property type="molecule type" value="Genomic_DNA"/>
</dbReference>
<reference evidence="1 2" key="1">
    <citation type="submission" date="2021-01" db="EMBL/GenBank/DDBJ databases">
        <title>Complete genome sequence of Erwinia rhapontici MAFF 311153.</title>
        <authorList>
            <person name="Morohoshi T."/>
            <person name="Someya N."/>
        </authorList>
    </citation>
    <scope>NUCLEOTIDE SEQUENCE [LARGE SCALE GENOMIC DNA]</scope>
    <source>
        <strain evidence="1 2">MAFF 311153</strain>
    </source>
</reference>
<accession>A0ABN6DII4</accession>
<keyword evidence="2" id="KW-1185">Reference proteome</keyword>
<dbReference type="PANTHER" id="PTHR37017:SF11">
    <property type="entry name" value="ESTERASE_LIPASE_THIOESTERASE DOMAIN-CONTAINING PROTEIN"/>
    <property type="match status" value="1"/>
</dbReference>
<dbReference type="InterPro" id="IPR052897">
    <property type="entry name" value="Sec-Metab_Biosynth_Hydrolase"/>
</dbReference>
<organism evidence="1 2">
    <name type="scientific">Erwinia rhapontici</name>
    <name type="common">Pectobacterium rhapontici</name>
    <dbReference type="NCBI Taxonomy" id="55212"/>
    <lineage>
        <taxon>Bacteria</taxon>
        <taxon>Pseudomonadati</taxon>
        <taxon>Pseudomonadota</taxon>
        <taxon>Gammaproteobacteria</taxon>
        <taxon>Enterobacterales</taxon>
        <taxon>Erwiniaceae</taxon>
        <taxon>Erwinia</taxon>
    </lineage>
</organism>